<dbReference type="Pfam" id="PF09979">
    <property type="entry name" value="DUF2213"/>
    <property type="match status" value="1"/>
</dbReference>
<keyword evidence="3" id="KW-1185">Reference proteome</keyword>
<gene>
    <name evidence="2" type="ORF">LMG32879_000375</name>
</gene>
<dbReference type="Proteomes" id="UP001176960">
    <property type="component" value="Unassembled WGS sequence"/>
</dbReference>
<protein>
    <submittedName>
        <fullName evidence="2">DUF2213 domain-containing protein</fullName>
    </submittedName>
</protein>
<dbReference type="InterPro" id="IPR016913">
    <property type="entry name" value="UCP029215"/>
</dbReference>
<comment type="caution">
    <text evidence="2">The sequence shown here is derived from an EMBL/GenBank/DDBJ whole genome shotgun (WGS) entry which is preliminary data.</text>
</comment>
<dbReference type="EMBL" id="CATKSH010000002">
    <property type="protein sequence ID" value="CAI9119558.1"/>
    <property type="molecule type" value="Genomic_DNA"/>
</dbReference>
<evidence type="ECO:0000313" key="3">
    <source>
        <dbReference type="Proteomes" id="UP001176960"/>
    </source>
</evidence>
<dbReference type="PIRSF" id="PIRSF029215">
    <property type="entry name" value="UCP029215"/>
    <property type="match status" value="1"/>
</dbReference>
<sequence>MRLHTTDFQPSRGNDLYTVEKIGNTRERLPDGSLLCRDVPIARVGTMRYSESELLDQNGDQIGTSPDGFLTVHRDADELFRPETIRSFEGRPLTLKHPPVWVTPDTYEEYSKGHVRNVRPGESDMQGYLIADAVVMHRDAIDAIEKRGITEVSPGYDADYEPIEGAPGHYRQKNLLGNHLAIVERGRGGRSVRIGDEQGAEMAFNKKTWGQRLLSAVSSNDADGVEEAIRDGADEAPERVEPTLDRARDAETADPMAGCMAAISGLSDKLDALPALIAQAIKGTADAEGETDPNDNPLTEDEDKAEDEKAESETNDEAECMTDEGKTAPTGDAAFTFIRRSAVAGAEILSPGLKPGTMDSKARSKDKREAIDGLRRQALIGALADAKKAPVVRQIVGRRDIRAMTGDALFTAFNAATAAVKSSNRTDVFGKESRSFVESSPKAVTAADIQKMNRARFNR</sequence>
<organism evidence="2 3">
    <name type="scientific">Brytella acorum</name>
    <dbReference type="NCBI Taxonomy" id="2959299"/>
    <lineage>
        <taxon>Bacteria</taxon>
        <taxon>Pseudomonadati</taxon>
        <taxon>Pseudomonadota</taxon>
        <taxon>Alphaproteobacteria</taxon>
        <taxon>Acetobacterales</taxon>
        <taxon>Acetobacteraceae</taxon>
        <taxon>Brytella</taxon>
    </lineage>
</organism>
<name>A0AA35V438_9PROT</name>
<dbReference type="AlphaFoldDB" id="A0AA35V438"/>
<feature type="region of interest" description="Disordered" evidence="1">
    <location>
        <begin position="284"/>
        <end position="328"/>
    </location>
</feature>
<reference evidence="2" key="1">
    <citation type="submission" date="2023-03" db="EMBL/GenBank/DDBJ databases">
        <authorList>
            <person name="Cleenwerck I."/>
        </authorList>
    </citation>
    <scope>NUCLEOTIDE SEQUENCE</scope>
    <source>
        <strain evidence="2">LMG 32879</strain>
    </source>
</reference>
<proteinExistence type="predicted"/>
<evidence type="ECO:0000313" key="2">
    <source>
        <dbReference type="EMBL" id="CAI9119558.1"/>
    </source>
</evidence>
<dbReference type="RefSeq" id="WP_289843440.1">
    <property type="nucleotide sequence ID" value="NZ_CATKSH010000002.1"/>
</dbReference>
<evidence type="ECO:0000256" key="1">
    <source>
        <dbReference type="SAM" id="MobiDB-lite"/>
    </source>
</evidence>
<accession>A0AA35V438</accession>
<feature type="compositionally biased region" description="Acidic residues" evidence="1">
    <location>
        <begin position="287"/>
        <end position="322"/>
    </location>
</feature>